<evidence type="ECO:0000313" key="10">
    <source>
        <dbReference type="Proteomes" id="UP000583929"/>
    </source>
</evidence>
<name>A0A7J6GLL0_CANSA</name>
<comment type="caution">
    <text evidence="9">The sequence shown here is derived from an EMBL/GenBank/DDBJ whole genome shotgun (WGS) entry which is preliminary data.</text>
</comment>
<dbReference type="AlphaFoldDB" id="A0A7J6GLL0"/>
<sequence length="287" mass="32270">MCIGIIEEETNPQPREDQVLIKVVAASINPIDFKRMHGLFHILLKKSHLKIRPLAASLSLARHFASHRGAHPQAPTSRRCRRGYNRRRRRSLVLSRVPLRSPDLPPLLLLHTGTPDGVGHRSRSPADMIEQRRLEANAGPLTNFEVIKFLKSRGASKDPSRVLADVSPSEYKVYDYLVETAACNQSQENINEFLEKSKKYDLAKAELLNIINIRPSTPVELYSMIEQCDDRLGDTVEELVEVVVEVLPPPPTETANEEGTSEANQETVTKGNIEEQKIDEGNEKMAK</sequence>
<dbReference type="Proteomes" id="UP000583929">
    <property type="component" value="Unassembled WGS sequence"/>
</dbReference>
<protein>
    <recommendedName>
        <fullName evidence="3">DNA-directed RNA polymerase III subunit RPC9</fullName>
    </recommendedName>
</protein>
<evidence type="ECO:0000256" key="6">
    <source>
        <dbReference type="ARBA" id="ARBA00023242"/>
    </source>
</evidence>
<dbReference type="SUPFAM" id="SSF50129">
    <property type="entry name" value="GroES-like"/>
    <property type="match status" value="1"/>
</dbReference>
<feature type="domain" description="RNA polymerase Rpb4/RPC9 core" evidence="8">
    <location>
        <begin position="133"/>
        <end position="250"/>
    </location>
</feature>
<dbReference type="InterPro" id="IPR010997">
    <property type="entry name" value="HRDC-like_sf"/>
</dbReference>
<evidence type="ECO:0000313" key="9">
    <source>
        <dbReference type="EMBL" id="KAF4383782.1"/>
    </source>
</evidence>
<dbReference type="PANTHER" id="PTHR15561:SF0">
    <property type="entry name" value="DNA-DIRECTED RNA POLYMERASE III SUBUNIT RPC9"/>
    <property type="match status" value="1"/>
</dbReference>
<dbReference type="GO" id="GO:0000166">
    <property type="term" value="F:nucleotide binding"/>
    <property type="evidence" value="ECO:0007669"/>
    <property type="project" value="InterPro"/>
</dbReference>
<dbReference type="InterPro" id="IPR006590">
    <property type="entry name" value="RNA_pol_Rpb4/RPC9_core"/>
</dbReference>
<dbReference type="SMART" id="SM00657">
    <property type="entry name" value="RPOL4c"/>
    <property type="match status" value="1"/>
</dbReference>
<evidence type="ECO:0000256" key="2">
    <source>
        <dbReference type="ARBA" id="ARBA00006898"/>
    </source>
</evidence>
<dbReference type="InterPro" id="IPR038846">
    <property type="entry name" value="RPC9"/>
</dbReference>
<evidence type="ECO:0000256" key="1">
    <source>
        <dbReference type="ARBA" id="ARBA00004123"/>
    </source>
</evidence>
<organism evidence="9 10">
    <name type="scientific">Cannabis sativa</name>
    <name type="common">Hemp</name>
    <name type="synonym">Marijuana</name>
    <dbReference type="NCBI Taxonomy" id="3483"/>
    <lineage>
        <taxon>Eukaryota</taxon>
        <taxon>Viridiplantae</taxon>
        <taxon>Streptophyta</taxon>
        <taxon>Embryophyta</taxon>
        <taxon>Tracheophyta</taxon>
        <taxon>Spermatophyta</taxon>
        <taxon>Magnoliopsida</taxon>
        <taxon>eudicotyledons</taxon>
        <taxon>Gunneridae</taxon>
        <taxon>Pentapetalae</taxon>
        <taxon>rosids</taxon>
        <taxon>fabids</taxon>
        <taxon>Rosales</taxon>
        <taxon>Cannabaceae</taxon>
        <taxon>Cannabis</taxon>
    </lineage>
</organism>
<dbReference type="PANTHER" id="PTHR15561">
    <property type="entry name" value="CALCITONIN GENE-RELATED PEPTIDE-RECEPTOR COMPONENT PROTEIN"/>
    <property type="match status" value="1"/>
</dbReference>
<feature type="compositionally biased region" description="Polar residues" evidence="7">
    <location>
        <begin position="261"/>
        <end position="270"/>
    </location>
</feature>
<accession>A0A7J6GLL0</accession>
<feature type="compositionally biased region" description="Basic and acidic residues" evidence="7">
    <location>
        <begin position="272"/>
        <end position="287"/>
    </location>
</feature>
<dbReference type="Gene3D" id="1.20.1250.40">
    <property type="match status" value="1"/>
</dbReference>
<keyword evidence="4" id="KW-0240">DNA-directed RNA polymerase</keyword>
<dbReference type="GO" id="GO:0006384">
    <property type="term" value="P:transcription initiation at RNA polymerase III promoter"/>
    <property type="evidence" value="ECO:0007669"/>
    <property type="project" value="InterPro"/>
</dbReference>
<comment type="subcellular location">
    <subcellularLocation>
        <location evidence="1">Nucleus</location>
    </subcellularLocation>
</comment>
<feature type="region of interest" description="Disordered" evidence="7">
    <location>
        <begin position="248"/>
        <end position="287"/>
    </location>
</feature>
<evidence type="ECO:0000256" key="7">
    <source>
        <dbReference type="SAM" id="MobiDB-lite"/>
    </source>
</evidence>
<dbReference type="Pfam" id="PF03874">
    <property type="entry name" value="RNA_pol_Rpb4"/>
    <property type="match status" value="1"/>
</dbReference>
<dbReference type="SUPFAM" id="SSF47819">
    <property type="entry name" value="HRDC-like"/>
    <property type="match status" value="1"/>
</dbReference>
<keyword evidence="6" id="KW-0539">Nucleus</keyword>
<evidence type="ECO:0000256" key="3">
    <source>
        <dbReference type="ARBA" id="ARBA00016672"/>
    </source>
</evidence>
<dbReference type="InterPro" id="IPR038324">
    <property type="entry name" value="Rpb4/RPC9_sf"/>
</dbReference>
<keyword evidence="10" id="KW-1185">Reference proteome</keyword>
<evidence type="ECO:0000256" key="4">
    <source>
        <dbReference type="ARBA" id="ARBA00022478"/>
    </source>
</evidence>
<comment type="similarity">
    <text evidence="2">Belongs to the eukaryotic RPC9 RNA polymerase subunit family.</text>
</comment>
<keyword evidence="5" id="KW-0804">Transcription</keyword>
<evidence type="ECO:0000256" key="5">
    <source>
        <dbReference type="ARBA" id="ARBA00023163"/>
    </source>
</evidence>
<gene>
    <name evidence="9" type="ORF">G4B88_020104</name>
</gene>
<dbReference type="Gene3D" id="3.90.180.10">
    <property type="entry name" value="Medium-chain alcohol dehydrogenases, catalytic domain"/>
    <property type="match status" value="1"/>
</dbReference>
<dbReference type="EMBL" id="JAATIQ010000096">
    <property type="protein sequence ID" value="KAF4383782.1"/>
    <property type="molecule type" value="Genomic_DNA"/>
</dbReference>
<proteinExistence type="inferred from homology"/>
<dbReference type="FunFam" id="1.20.1250.40:FF:000008">
    <property type="entry name" value="RNA polymerase II, Rpb4, core protein"/>
    <property type="match status" value="1"/>
</dbReference>
<dbReference type="InterPro" id="IPR011032">
    <property type="entry name" value="GroES-like_sf"/>
</dbReference>
<evidence type="ECO:0000259" key="8">
    <source>
        <dbReference type="SMART" id="SM00657"/>
    </source>
</evidence>
<dbReference type="InterPro" id="IPR005574">
    <property type="entry name" value="Rpb4/RPC9"/>
</dbReference>
<reference evidence="9 10" key="1">
    <citation type="journal article" date="2020" name="bioRxiv">
        <title>Sequence and annotation of 42 cannabis genomes reveals extensive copy number variation in cannabinoid synthesis and pathogen resistance genes.</title>
        <authorList>
            <person name="Mckernan K.J."/>
            <person name="Helbert Y."/>
            <person name="Kane L.T."/>
            <person name="Ebling H."/>
            <person name="Zhang L."/>
            <person name="Liu B."/>
            <person name="Eaton Z."/>
            <person name="Mclaughlin S."/>
            <person name="Kingan S."/>
            <person name="Baybayan P."/>
            <person name="Concepcion G."/>
            <person name="Jordan M."/>
            <person name="Riva A."/>
            <person name="Barbazuk W."/>
            <person name="Harkins T."/>
        </authorList>
    </citation>
    <scope>NUCLEOTIDE SEQUENCE [LARGE SCALE GENOMIC DNA]</scope>
    <source>
        <strain evidence="10">cv. Jamaican Lion 4</strain>
        <tissue evidence="9">Leaf</tissue>
    </source>
</reference>
<dbReference type="GO" id="GO:0005666">
    <property type="term" value="C:RNA polymerase III complex"/>
    <property type="evidence" value="ECO:0007669"/>
    <property type="project" value="InterPro"/>
</dbReference>